<reference evidence="5 6" key="1">
    <citation type="submission" date="2017-11" db="EMBL/GenBank/DDBJ databases">
        <title>Reclassification of Bisgaard taxon 7 as Conservatibacter flavescens gen. nov., sp. nov.</title>
        <authorList>
            <person name="Christensen H."/>
        </authorList>
    </citation>
    <scope>NUCLEOTIDE SEQUENCE [LARGE SCALE GENOMIC DNA]</scope>
    <source>
        <strain evidence="5 6">7_4</strain>
    </source>
</reference>
<organism evidence="5 6">
    <name type="scientific">Conservatibacter flavescens</name>
    <dbReference type="NCBI Taxonomy" id="28161"/>
    <lineage>
        <taxon>Bacteria</taxon>
        <taxon>Pseudomonadati</taxon>
        <taxon>Pseudomonadota</taxon>
        <taxon>Gammaproteobacteria</taxon>
        <taxon>Pasteurellales</taxon>
        <taxon>Pasteurellaceae</taxon>
        <taxon>Conservatibacter</taxon>
    </lineage>
</organism>
<sequence>MRLRDMDIIRKEINTCNIDLHPAAEKYAQDIFDIIITHKKYLAMFLDWVNNINNINEILSFLSKSKSDFGKKSNIYIIEFKNKIVGVISLNSIDKHKREADIGYWISPDYEGLGIISKSLQTMIDKHSHEIKKFILKCAVFNTRSNMVALRNGFSYDCIIHKGEIINGVYHDQNQYYKCSSLK</sequence>
<dbReference type="InterPro" id="IPR016181">
    <property type="entry name" value="Acyl_CoA_acyltransferase"/>
</dbReference>
<comment type="similarity">
    <text evidence="3">Belongs to the acetyltransferase family. RimJ subfamily.</text>
</comment>
<dbReference type="GO" id="GO:0016747">
    <property type="term" value="F:acyltransferase activity, transferring groups other than amino-acyl groups"/>
    <property type="evidence" value="ECO:0007669"/>
    <property type="project" value="InterPro"/>
</dbReference>
<evidence type="ECO:0000313" key="5">
    <source>
        <dbReference type="EMBL" id="PJG85367.1"/>
    </source>
</evidence>
<dbReference type="Gene3D" id="3.40.630.30">
    <property type="match status" value="1"/>
</dbReference>
<dbReference type="OrthoDB" id="9784707at2"/>
<evidence type="ECO:0000256" key="2">
    <source>
        <dbReference type="ARBA" id="ARBA00023315"/>
    </source>
</evidence>
<gene>
    <name evidence="5" type="ORF">CVP05_06480</name>
</gene>
<protein>
    <recommendedName>
        <fullName evidence="4">N-acetyltransferase domain-containing protein</fullName>
    </recommendedName>
</protein>
<dbReference type="PROSITE" id="PS51186">
    <property type="entry name" value="GNAT"/>
    <property type="match status" value="1"/>
</dbReference>
<comment type="caution">
    <text evidence="5">The sequence shown here is derived from an EMBL/GenBank/DDBJ whole genome shotgun (WGS) entry which is preliminary data.</text>
</comment>
<dbReference type="SUPFAM" id="SSF55729">
    <property type="entry name" value="Acyl-CoA N-acyltransferases (Nat)"/>
    <property type="match status" value="1"/>
</dbReference>
<evidence type="ECO:0000259" key="4">
    <source>
        <dbReference type="PROSITE" id="PS51186"/>
    </source>
</evidence>
<feature type="domain" description="N-acetyltransferase" evidence="4">
    <location>
        <begin position="18"/>
        <end position="176"/>
    </location>
</feature>
<evidence type="ECO:0000256" key="1">
    <source>
        <dbReference type="ARBA" id="ARBA00022679"/>
    </source>
</evidence>
<proteinExistence type="inferred from homology"/>
<dbReference type="Proteomes" id="UP000229329">
    <property type="component" value="Unassembled WGS sequence"/>
</dbReference>
<keyword evidence="2" id="KW-0012">Acyltransferase</keyword>
<dbReference type="EMBL" id="PHHA01000014">
    <property type="protein sequence ID" value="PJG85367.1"/>
    <property type="molecule type" value="Genomic_DNA"/>
</dbReference>
<keyword evidence="1" id="KW-0808">Transferase</keyword>
<evidence type="ECO:0000256" key="3">
    <source>
        <dbReference type="ARBA" id="ARBA00038502"/>
    </source>
</evidence>
<dbReference type="PANTHER" id="PTHR43792:SF8">
    <property type="entry name" value="[RIBOSOMAL PROTEIN US5]-ALANINE N-ACETYLTRANSFERASE"/>
    <property type="match status" value="1"/>
</dbReference>
<dbReference type="CDD" id="cd04301">
    <property type="entry name" value="NAT_SF"/>
    <property type="match status" value="1"/>
</dbReference>
<dbReference type="Pfam" id="PF13302">
    <property type="entry name" value="Acetyltransf_3"/>
    <property type="match status" value="1"/>
</dbReference>
<dbReference type="AlphaFoldDB" id="A0A2M8S2M8"/>
<dbReference type="PANTHER" id="PTHR43792">
    <property type="entry name" value="GNAT FAMILY, PUTATIVE (AFU_ORTHOLOGUE AFUA_3G00765)-RELATED-RELATED"/>
    <property type="match status" value="1"/>
</dbReference>
<accession>A0A2M8S2M8</accession>
<keyword evidence="6" id="KW-1185">Reference proteome</keyword>
<dbReference type="InterPro" id="IPR000182">
    <property type="entry name" value="GNAT_dom"/>
</dbReference>
<name>A0A2M8S2M8_9PAST</name>
<dbReference type="InterPro" id="IPR051531">
    <property type="entry name" value="N-acetyltransferase"/>
</dbReference>
<evidence type="ECO:0000313" key="6">
    <source>
        <dbReference type="Proteomes" id="UP000229329"/>
    </source>
</evidence>